<feature type="region of interest" description="Disordered" evidence="1">
    <location>
        <begin position="85"/>
        <end position="123"/>
    </location>
</feature>
<reference evidence="2 3" key="1">
    <citation type="submission" date="2023-05" db="EMBL/GenBank/DDBJ databases">
        <title>Actinoplanes sp. NEAU-A12 genome sequencing.</title>
        <authorList>
            <person name="Wang Z.-S."/>
        </authorList>
    </citation>
    <scope>NUCLEOTIDE SEQUENCE [LARGE SCALE GENOMIC DNA]</scope>
    <source>
        <strain evidence="2 3">NEAU-A12</strain>
    </source>
</reference>
<feature type="compositionally biased region" description="Basic residues" evidence="1">
    <location>
        <begin position="96"/>
        <end position="123"/>
    </location>
</feature>
<name>A0ABT6WL69_9ACTN</name>
<evidence type="ECO:0000256" key="1">
    <source>
        <dbReference type="SAM" id="MobiDB-lite"/>
    </source>
</evidence>
<gene>
    <name evidence="2" type="ORF">QLQ12_17470</name>
</gene>
<evidence type="ECO:0000313" key="3">
    <source>
        <dbReference type="Proteomes" id="UP001241758"/>
    </source>
</evidence>
<feature type="compositionally biased region" description="Low complexity" evidence="1">
    <location>
        <begin position="85"/>
        <end position="95"/>
    </location>
</feature>
<accession>A0ABT6WL69</accession>
<keyword evidence="3" id="KW-1185">Reference proteome</keyword>
<proteinExistence type="predicted"/>
<protein>
    <submittedName>
        <fullName evidence="2">Uncharacterized protein</fullName>
    </submittedName>
</protein>
<evidence type="ECO:0000313" key="2">
    <source>
        <dbReference type="EMBL" id="MDI6100400.1"/>
    </source>
</evidence>
<comment type="caution">
    <text evidence="2">The sequence shown here is derived from an EMBL/GenBank/DDBJ whole genome shotgun (WGS) entry which is preliminary data.</text>
</comment>
<organism evidence="2 3">
    <name type="scientific">Actinoplanes sandaracinus</name>
    <dbReference type="NCBI Taxonomy" id="3045177"/>
    <lineage>
        <taxon>Bacteria</taxon>
        <taxon>Bacillati</taxon>
        <taxon>Actinomycetota</taxon>
        <taxon>Actinomycetes</taxon>
        <taxon>Micromonosporales</taxon>
        <taxon>Micromonosporaceae</taxon>
        <taxon>Actinoplanes</taxon>
    </lineage>
</organism>
<dbReference type="Proteomes" id="UP001241758">
    <property type="component" value="Unassembled WGS sequence"/>
</dbReference>
<dbReference type="RefSeq" id="WP_282761147.1">
    <property type="nucleotide sequence ID" value="NZ_JASCTH010000010.1"/>
</dbReference>
<sequence length="123" mass="13547">MHEFDRSSFTTRAYAIFLSALESDSAPTAGQAREAARRSFRRFGGPGGCVAAVAWAYGDHPSEAARRMRWALTVARSVPYAAPTATVSGTRSAGGSRRRRTVSQRRRGRHRLTRHRQARTSIG</sequence>
<dbReference type="EMBL" id="JASCTH010000010">
    <property type="protein sequence ID" value="MDI6100400.1"/>
    <property type="molecule type" value="Genomic_DNA"/>
</dbReference>